<name>A0A9P4HM14_9PEZI</name>
<dbReference type="InterPro" id="IPR057567">
    <property type="entry name" value="TPR_TTI1_C"/>
</dbReference>
<keyword evidence="5" id="KW-1185">Reference proteome</keyword>
<dbReference type="OrthoDB" id="49511at2759"/>
<evidence type="ECO:0000259" key="2">
    <source>
        <dbReference type="Pfam" id="PF24173"/>
    </source>
</evidence>
<feature type="region of interest" description="Disordered" evidence="1">
    <location>
        <begin position="921"/>
        <end position="958"/>
    </location>
</feature>
<dbReference type="InterPro" id="IPR016024">
    <property type="entry name" value="ARM-type_fold"/>
</dbReference>
<dbReference type="InterPro" id="IPR016441">
    <property type="entry name" value="Tti1"/>
</dbReference>
<dbReference type="AlphaFoldDB" id="A0A9P4HM14"/>
<dbReference type="PANTHER" id="PTHR18460:SF3">
    <property type="entry name" value="TELO2-INTERACTING PROTEIN 1 HOMOLOG"/>
    <property type="match status" value="1"/>
</dbReference>
<feature type="compositionally biased region" description="Pro residues" evidence="1">
    <location>
        <begin position="798"/>
        <end position="808"/>
    </location>
</feature>
<feature type="compositionally biased region" description="Low complexity" evidence="1">
    <location>
        <begin position="941"/>
        <end position="956"/>
    </location>
</feature>
<feature type="domain" description="TTI1 N-terminal TPR" evidence="2">
    <location>
        <begin position="8"/>
        <end position="340"/>
    </location>
</feature>
<dbReference type="InterPro" id="IPR049362">
    <property type="entry name" value="TTI1_rpt"/>
</dbReference>
<dbReference type="PANTHER" id="PTHR18460">
    <property type="entry name" value="TEL2 INTERACTING PROTEIN 1 TTI1 FAMILY MEMBER"/>
    <property type="match status" value="1"/>
</dbReference>
<gene>
    <name evidence="4" type="ORF">K490DRAFT_69126</name>
</gene>
<comment type="caution">
    <text evidence="4">The sequence shown here is derived from an EMBL/GenBank/DDBJ whole genome shotgun (WGS) entry which is preliminary data.</text>
</comment>
<sequence>MERKNQVFQQLKPVCVHLSQAVLRVESNVGNSKDVVRALSELLDVLKSITAHDSHALDGKLAEYVFFPMTHVLRDKQKFSLHALELTLSCLSILLRSGWRLVVDPQLCRQFLILLPVLAAGNPSDIAPMESSEEVQAAALECLSELFTTYSSSAAGKQSLVEISNVPPLGHAVTVILDGISKSSSLHVQRAAVDALHSCCNAIGDRDTLASFFPGIVSTLANVLTPSTKSRRPYKLLQRSLEILSELFKRVISDEQTRNIPESVQAKNKQSQPLTTAWLNATAAQVKLALANVVRTRQHERKEVRQALLTLCLTVLEDCRLSLQDSAAMMIETMTVLCGTDDQDGIRRTIQHVLTSDHRVADLLRTSLHTWTVSLPRVMQSPDDAAKQKLIEQIDNGYQLLSGQGLDLTIIDRAITSNIRDSIVGSVLEQSRVGDLGSTSMSLELAAPSESGHAVTFGPVLTGHKSQQDTVAQIHHLIDHVGSSSSSLNATRELTDSLYSSKGPSQIAAFWTALNLLKSSISHNSAIDDFLDLGDSGSKIREELLEELYSYSIEILQSQEIERQQDWRLQALALEAIAFQATSMKGGFSIELVDALYPVVHLVGSPIPELRHHAIITLNILASECGFSSVSDLIVSNVDYLVNAVGLKLNTFDISPQVPQVLLMMVKLTGPSLLPYLDDLVGSIFSALECFHGYPKLVELLFAVLKGIAEEGTKNPQLAITDGSSVSKHKDALKRLEVKDVVKLLRHMKEKEAERAQKDDEEDVKEAFPRKPWKEDEEKEDPTDDPLTTDPMDEEPPPETPEPPPPAPKTYDLLLKISQLAQHYLTSSSPTLRTSLLSLLNTTFPALAKHENSFLPLINTLWPALAARLDDTEAYVLADTMDVIGAMCVHTGDFMRGRVESIWPRLKELYRNGGIRGTAERSLASAPAGPRRQTARQMIESAASASAPGQSAGTSSEGAFGGSGALQGYYVDAPTRIIRTHFFKLVVAIVDNLAIEEDMFDEVMELLGPILEIQTAVRESLERKNSDAVWLALLKLRVGRMNKEEDELADIMREPPGLVNGRSFVSIVV</sequence>
<reference evidence="4" key="1">
    <citation type="journal article" date="2020" name="Stud. Mycol.">
        <title>101 Dothideomycetes genomes: a test case for predicting lifestyles and emergence of pathogens.</title>
        <authorList>
            <person name="Haridas S."/>
            <person name="Albert R."/>
            <person name="Binder M."/>
            <person name="Bloem J."/>
            <person name="Labutti K."/>
            <person name="Salamov A."/>
            <person name="Andreopoulos B."/>
            <person name="Baker S."/>
            <person name="Barry K."/>
            <person name="Bills G."/>
            <person name="Bluhm B."/>
            <person name="Cannon C."/>
            <person name="Castanera R."/>
            <person name="Culley D."/>
            <person name="Daum C."/>
            <person name="Ezra D."/>
            <person name="Gonzalez J."/>
            <person name="Henrissat B."/>
            <person name="Kuo A."/>
            <person name="Liang C."/>
            <person name="Lipzen A."/>
            <person name="Lutzoni F."/>
            <person name="Magnuson J."/>
            <person name="Mondo S."/>
            <person name="Nolan M."/>
            <person name="Ohm R."/>
            <person name="Pangilinan J."/>
            <person name="Park H.-J."/>
            <person name="Ramirez L."/>
            <person name="Alfaro M."/>
            <person name="Sun H."/>
            <person name="Tritt A."/>
            <person name="Yoshinaga Y."/>
            <person name="Zwiers L.-H."/>
            <person name="Turgeon B."/>
            <person name="Goodwin S."/>
            <person name="Spatafora J."/>
            <person name="Crous P."/>
            <person name="Grigoriev I."/>
        </authorList>
    </citation>
    <scope>NUCLEOTIDE SEQUENCE</scope>
    <source>
        <strain evidence="4">CBS 121410</strain>
    </source>
</reference>
<dbReference type="SUPFAM" id="SSF48371">
    <property type="entry name" value="ARM repeat"/>
    <property type="match status" value="2"/>
</dbReference>
<feature type="region of interest" description="Disordered" evidence="1">
    <location>
        <begin position="751"/>
        <end position="809"/>
    </location>
</feature>
<dbReference type="Pfam" id="PF24173">
    <property type="entry name" value="TPR_TTI1_N"/>
    <property type="match status" value="1"/>
</dbReference>
<dbReference type="Proteomes" id="UP000799776">
    <property type="component" value="Unassembled WGS sequence"/>
</dbReference>
<dbReference type="GO" id="GO:0005737">
    <property type="term" value="C:cytoplasm"/>
    <property type="evidence" value="ECO:0007669"/>
    <property type="project" value="TreeGrafter"/>
</dbReference>
<dbReference type="Pfam" id="PF24181">
    <property type="entry name" value="TPR_TTI1_C"/>
    <property type="match status" value="1"/>
</dbReference>
<dbReference type="Gene3D" id="1.25.10.10">
    <property type="entry name" value="Leucine-rich Repeat Variant"/>
    <property type="match status" value="2"/>
</dbReference>
<dbReference type="InterPro" id="IPR011989">
    <property type="entry name" value="ARM-like"/>
</dbReference>
<accession>A0A9P4HM14</accession>
<proteinExistence type="predicted"/>
<evidence type="ECO:0000256" key="1">
    <source>
        <dbReference type="SAM" id="MobiDB-lite"/>
    </source>
</evidence>
<evidence type="ECO:0000259" key="3">
    <source>
        <dbReference type="Pfam" id="PF24181"/>
    </source>
</evidence>
<feature type="compositionally biased region" description="Basic and acidic residues" evidence="1">
    <location>
        <begin position="765"/>
        <end position="776"/>
    </location>
</feature>
<organism evidence="4 5">
    <name type="scientific">Saccharata proteae CBS 121410</name>
    <dbReference type="NCBI Taxonomy" id="1314787"/>
    <lineage>
        <taxon>Eukaryota</taxon>
        <taxon>Fungi</taxon>
        <taxon>Dikarya</taxon>
        <taxon>Ascomycota</taxon>
        <taxon>Pezizomycotina</taxon>
        <taxon>Dothideomycetes</taxon>
        <taxon>Dothideomycetes incertae sedis</taxon>
        <taxon>Botryosphaeriales</taxon>
        <taxon>Saccharataceae</taxon>
        <taxon>Saccharata</taxon>
    </lineage>
</organism>
<evidence type="ECO:0000313" key="4">
    <source>
        <dbReference type="EMBL" id="KAF2084100.1"/>
    </source>
</evidence>
<protein>
    <submittedName>
        <fullName evidence="4">ARM repeat-containing protein</fullName>
    </submittedName>
</protein>
<evidence type="ECO:0000313" key="5">
    <source>
        <dbReference type="Proteomes" id="UP000799776"/>
    </source>
</evidence>
<dbReference type="Pfam" id="PF21547">
    <property type="entry name" value="TTI1"/>
    <property type="match status" value="1"/>
</dbReference>
<feature type="domain" description="TTI1 C-terminal TPR" evidence="3">
    <location>
        <begin position="732"/>
        <end position="910"/>
    </location>
</feature>
<dbReference type="EMBL" id="ML978746">
    <property type="protein sequence ID" value="KAF2084100.1"/>
    <property type="molecule type" value="Genomic_DNA"/>
</dbReference>
<dbReference type="InterPro" id="IPR057566">
    <property type="entry name" value="TPR_TTI1_N"/>
</dbReference>
<dbReference type="InterPro" id="IPR052587">
    <property type="entry name" value="TELO2-interacting_protein_1"/>
</dbReference>
<dbReference type="PIRSF" id="PIRSF005250">
    <property type="entry name" value="UCP005250"/>
    <property type="match status" value="1"/>
</dbReference>